<dbReference type="Pfam" id="PF00644">
    <property type="entry name" value="PARP"/>
    <property type="match status" value="1"/>
</dbReference>
<feature type="region of interest" description="Disordered" evidence="9">
    <location>
        <begin position="1"/>
        <end position="55"/>
    </location>
</feature>
<dbReference type="PANTHER" id="PTHR10459:SF60">
    <property type="entry name" value="POLY [ADP-RIBOSE] POLYMERASE 2"/>
    <property type="match status" value="1"/>
</dbReference>
<dbReference type="AlphaFoldDB" id="A0AAD1UEH2"/>
<dbReference type="EC" id="2.4.2.-" evidence="8"/>
<dbReference type="Proteomes" id="UP001295684">
    <property type="component" value="Unassembled WGS sequence"/>
</dbReference>
<keyword evidence="5 8" id="KW-0520">NAD</keyword>
<dbReference type="GO" id="GO:0006302">
    <property type="term" value="P:double-strand break repair"/>
    <property type="evidence" value="ECO:0007669"/>
    <property type="project" value="TreeGrafter"/>
</dbReference>
<gene>
    <name evidence="13" type="ORF">ECRASSUSDP1_LOCUS6655</name>
</gene>
<evidence type="ECO:0000256" key="5">
    <source>
        <dbReference type="ARBA" id="ARBA00023027"/>
    </source>
</evidence>
<evidence type="ECO:0000256" key="1">
    <source>
        <dbReference type="ARBA" id="ARBA00004123"/>
    </source>
</evidence>
<dbReference type="Gene3D" id="1.20.142.10">
    <property type="entry name" value="Poly(ADP-ribose) polymerase, regulatory domain"/>
    <property type="match status" value="1"/>
</dbReference>
<feature type="compositionally biased region" description="Basic and acidic residues" evidence="9">
    <location>
        <begin position="44"/>
        <end position="55"/>
    </location>
</feature>
<evidence type="ECO:0000259" key="11">
    <source>
        <dbReference type="PROSITE" id="PS51060"/>
    </source>
</evidence>
<sequence length="525" mass="58733">MAGKKRTRAQVSKAKTTKAAPKATKKAAKTTKAAAATKTKKRDTKAAQKDDDKIEQRNLVMTNGVPVDHKIPSASSYEVVMGGSGPLNANLMFADCGHNNNKFYIIQGLKTGSNYYLWSRWGRVGVDGQIGKLLCRDLAHLTSEFNKKRSSKVKKGYTEIEIDYEEESKEEQPKKKSKKKQNDSTLDKSVQDLINFIFDMKLIEKSVVKIGLNVKKLPLGKLSEATLKEGYSYLKKIENELAKKKSNSSKLSELSSEFYRHIPHDFGFKPMSQFIIKTQEMLKEKLGLVESLRDIKIAAEINKQAENSDSMLSQIDQKYQKMNCKIEPFTKKDKHYKDITSTLTTAGYGNLQIIDSFKVARDGESKKFKKNIGNRKLLWHGSGFANWGGILSQGLRIAPPEAPCAGYNFGKGIYFADIISKSIPYTRYYSSNNTCILALCDVACGTQRELTSSSYNAMNLPKGTHSTFAVGSREASKQVKVDGSMAQIGPFNQTPRSPSWGSYSEYIVYDVDQVEIKYLFKCKVA</sequence>
<protein>
    <recommendedName>
        <fullName evidence="8">Poly [ADP-ribose] polymerase</fullName>
        <shortName evidence="8">PARP</shortName>
        <ecNumber evidence="8">2.4.2.-</ecNumber>
    </recommendedName>
</protein>
<evidence type="ECO:0000259" key="12">
    <source>
        <dbReference type="PROSITE" id="PS51977"/>
    </source>
</evidence>
<dbReference type="Pfam" id="PF05406">
    <property type="entry name" value="WGR"/>
    <property type="match status" value="1"/>
</dbReference>
<dbReference type="InterPro" id="IPR036930">
    <property type="entry name" value="WGR_dom_sf"/>
</dbReference>
<keyword evidence="4" id="KW-0548">Nucleotidyltransferase</keyword>
<dbReference type="InterPro" id="IPR036616">
    <property type="entry name" value="Poly(ADP-ribose)pol_reg_dom_sf"/>
</dbReference>
<feature type="compositionally biased region" description="Basic and acidic residues" evidence="9">
    <location>
        <begin position="170"/>
        <end position="184"/>
    </location>
</feature>
<dbReference type="GO" id="GO:1990404">
    <property type="term" value="F:NAD+-protein mono-ADP-ribosyltransferase activity"/>
    <property type="evidence" value="ECO:0007669"/>
    <property type="project" value="TreeGrafter"/>
</dbReference>
<feature type="region of interest" description="Disordered" evidence="9">
    <location>
        <begin position="165"/>
        <end position="184"/>
    </location>
</feature>
<dbReference type="PROSITE" id="PS51060">
    <property type="entry name" value="PARP_ALPHA_HD"/>
    <property type="match status" value="1"/>
</dbReference>
<dbReference type="Gene3D" id="3.90.228.10">
    <property type="match status" value="1"/>
</dbReference>
<evidence type="ECO:0000256" key="9">
    <source>
        <dbReference type="SAM" id="MobiDB-lite"/>
    </source>
</evidence>
<proteinExistence type="predicted"/>
<evidence type="ECO:0000256" key="4">
    <source>
        <dbReference type="ARBA" id="ARBA00022695"/>
    </source>
</evidence>
<evidence type="ECO:0000313" key="13">
    <source>
        <dbReference type="EMBL" id="CAI2365305.1"/>
    </source>
</evidence>
<name>A0AAD1UEH2_EUPCR</name>
<feature type="domain" description="PARP alpha-helical" evidence="11">
    <location>
        <begin position="183"/>
        <end position="303"/>
    </location>
</feature>
<keyword evidence="6" id="KW-0539">Nucleus</keyword>
<dbReference type="Pfam" id="PF02877">
    <property type="entry name" value="PARP_reg"/>
    <property type="match status" value="1"/>
</dbReference>
<dbReference type="PROSITE" id="PS51059">
    <property type="entry name" value="PARP_CATALYTIC"/>
    <property type="match status" value="1"/>
</dbReference>
<dbReference type="GO" id="GO:0070212">
    <property type="term" value="P:protein poly-ADP-ribosylation"/>
    <property type="evidence" value="ECO:0007669"/>
    <property type="project" value="TreeGrafter"/>
</dbReference>
<comment type="catalytic activity">
    <reaction evidence="7">
        <text>NAD(+) + (ADP-D-ribosyl)n-acceptor = nicotinamide + (ADP-D-ribosyl)n+1-acceptor + H(+).</text>
        <dbReference type="EC" id="2.4.2.30"/>
    </reaction>
</comment>
<dbReference type="SMART" id="SM00773">
    <property type="entry name" value="WGR"/>
    <property type="match status" value="1"/>
</dbReference>
<evidence type="ECO:0000256" key="8">
    <source>
        <dbReference type="RuleBase" id="RU362114"/>
    </source>
</evidence>
<dbReference type="Gene3D" id="2.20.140.10">
    <property type="entry name" value="WGR domain"/>
    <property type="match status" value="1"/>
</dbReference>
<evidence type="ECO:0000313" key="14">
    <source>
        <dbReference type="Proteomes" id="UP001295684"/>
    </source>
</evidence>
<organism evidence="13 14">
    <name type="scientific">Euplotes crassus</name>
    <dbReference type="NCBI Taxonomy" id="5936"/>
    <lineage>
        <taxon>Eukaryota</taxon>
        <taxon>Sar</taxon>
        <taxon>Alveolata</taxon>
        <taxon>Ciliophora</taxon>
        <taxon>Intramacronucleata</taxon>
        <taxon>Spirotrichea</taxon>
        <taxon>Hypotrichia</taxon>
        <taxon>Euplotida</taxon>
        <taxon>Euplotidae</taxon>
        <taxon>Moneuplotes</taxon>
    </lineage>
</organism>
<comment type="subcellular location">
    <subcellularLocation>
        <location evidence="1">Nucleus</location>
    </subcellularLocation>
</comment>
<dbReference type="InterPro" id="IPR050800">
    <property type="entry name" value="ARTD/PARP"/>
</dbReference>
<dbReference type="CDD" id="cd01437">
    <property type="entry name" value="parp_like"/>
    <property type="match status" value="1"/>
</dbReference>
<dbReference type="PANTHER" id="PTHR10459">
    <property type="entry name" value="DNA LIGASE"/>
    <property type="match status" value="1"/>
</dbReference>
<comment type="caution">
    <text evidence="13">The sequence shown here is derived from an EMBL/GenBank/DDBJ whole genome shotgun (WGS) entry which is preliminary data.</text>
</comment>
<dbReference type="InterPro" id="IPR004102">
    <property type="entry name" value="Poly(ADP-ribose)pol_reg_dom"/>
</dbReference>
<dbReference type="SUPFAM" id="SSF56399">
    <property type="entry name" value="ADP-ribosylation"/>
    <property type="match status" value="1"/>
</dbReference>
<keyword evidence="3 8" id="KW-0808">Transferase</keyword>
<dbReference type="SUPFAM" id="SSF47587">
    <property type="entry name" value="Domain of poly(ADP-ribose) polymerase"/>
    <property type="match status" value="1"/>
</dbReference>
<evidence type="ECO:0000256" key="3">
    <source>
        <dbReference type="ARBA" id="ARBA00022679"/>
    </source>
</evidence>
<evidence type="ECO:0000256" key="6">
    <source>
        <dbReference type="ARBA" id="ARBA00023242"/>
    </source>
</evidence>
<evidence type="ECO:0000256" key="2">
    <source>
        <dbReference type="ARBA" id="ARBA00022676"/>
    </source>
</evidence>
<keyword evidence="14" id="KW-1185">Reference proteome</keyword>
<dbReference type="SUPFAM" id="SSF142921">
    <property type="entry name" value="WGR domain-like"/>
    <property type="match status" value="1"/>
</dbReference>
<accession>A0AAD1UEH2</accession>
<evidence type="ECO:0000256" key="7">
    <source>
        <dbReference type="ARBA" id="ARBA00033987"/>
    </source>
</evidence>
<evidence type="ECO:0000259" key="10">
    <source>
        <dbReference type="PROSITE" id="PS51059"/>
    </source>
</evidence>
<dbReference type="GO" id="GO:0003950">
    <property type="term" value="F:NAD+ poly-ADP-ribosyltransferase activity"/>
    <property type="evidence" value="ECO:0007669"/>
    <property type="project" value="UniProtKB-UniRule"/>
</dbReference>
<feature type="domain" description="WGR" evidence="12">
    <location>
        <begin position="76"/>
        <end position="176"/>
    </location>
</feature>
<dbReference type="PROSITE" id="PS51977">
    <property type="entry name" value="WGR"/>
    <property type="match status" value="1"/>
</dbReference>
<dbReference type="InterPro" id="IPR008893">
    <property type="entry name" value="WGR_domain"/>
</dbReference>
<dbReference type="InterPro" id="IPR012317">
    <property type="entry name" value="Poly(ADP-ribose)pol_cat_dom"/>
</dbReference>
<dbReference type="GO" id="GO:0016779">
    <property type="term" value="F:nucleotidyltransferase activity"/>
    <property type="evidence" value="ECO:0007669"/>
    <property type="project" value="UniProtKB-KW"/>
</dbReference>
<dbReference type="EMBL" id="CAMPGE010006461">
    <property type="protein sequence ID" value="CAI2365305.1"/>
    <property type="molecule type" value="Genomic_DNA"/>
</dbReference>
<dbReference type="GO" id="GO:0005730">
    <property type="term" value="C:nucleolus"/>
    <property type="evidence" value="ECO:0007669"/>
    <property type="project" value="TreeGrafter"/>
</dbReference>
<keyword evidence="2 8" id="KW-0328">Glycosyltransferase</keyword>
<feature type="domain" description="PARP catalytic" evidence="10">
    <location>
        <begin position="313"/>
        <end position="525"/>
    </location>
</feature>
<feature type="compositionally biased region" description="Low complexity" evidence="9">
    <location>
        <begin position="13"/>
        <end position="22"/>
    </location>
</feature>
<reference evidence="13" key="1">
    <citation type="submission" date="2023-07" db="EMBL/GenBank/DDBJ databases">
        <authorList>
            <consortium name="AG Swart"/>
            <person name="Singh M."/>
            <person name="Singh A."/>
            <person name="Seah K."/>
            <person name="Emmerich C."/>
        </authorList>
    </citation>
    <scope>NUCLEOTIDE SEQUENCE</scope>
    <source>
        <strain evidence="13">DP1</strain>
    </source>
</reference>